<evidence type="ECO:0000259" key="2">
    <source>
        <dbReference type="PROSITE" id="PS51782"/>
    </source>
</evidence>
<organism evidence="3 4">
    <name type="scientific">Candidatus Staskawiczbacteria bacterium RIFCSPHIGHO2_01_FULL_36_16</name>
    <dbReference type="NCBI Taxonomy" id="1802200"/>
    <lineage>
        <taxon>Bacteria</taxon>
        <taxon>Candidatus Staskawicziibacteriota</taxon>
    </lineage>
</organism>
<dbReference type="Proteomes" id="UP000177190">
    <property type="component" value="Unassembled WGS sequence"/>
</dbReference>
<dbReference type="InterPro" id="IPR050570">
    <property type="entry name" value="Cell_wall_metabolism_enzyme"/>
</dbReference>
<name>A0A1G2HP50_9BACT</name>
<dbReference type="InterPro" id="IPR016047">
    <property type="entry name" value="M23ase_b-sheet_dom"/>
</dbReference>
<keyword evidence="1" id="KW-0472">Membrane</keyword>
<dbReference type="Gene3D" id="2.70.70.10">
    <property type="entry name" value="Glucose Permease (Domain IIA)"/>
    <property type="match status" value="1"/>
</dbReference>
<feature type="domain" description="LysM" evidence="2">
    <location>
        <begin position="174"/>
        <end position="218"/>
    </location>
</feature>
<dbReference type="AlphaFoldDB" id="A0A1G2HP50"/>
<gene>
    <name evidence="3" type="ORF">A2812_01275</name>
</gene>
<evidence type="ECO:0000313" key="4">
    <source>
        <dbReference type="Proteomes" id="UP000177190"/>
    </source>
</evidence>
<keyword evidence="1" id="KW-1133">Transmembrane helix</keyword>
<dbReference type="Gene3D" id="3.10.350.10">
    <property type="entry name" value="LysM domain"/>
    <property type="match status" value="2"/>
</dbReference>
<protein>
    <recommendedName>
        <fullName evidence="2">LysM domain-containing protein</fullName>
    </recommendedName>
</protein>
<dbReference type="InterPro" id="IPR018392">
    <property type="entry name" value="LysM"/>
</dbReference>
<dbReference type="InterPro" id="IPR011055">
    <property type="entry name" value="Dup_hybrid_motif"/>
</dbReference>
<dbReference type="PANTHER" id="PTHR21666:SF270">
    <property type="entry name" value="MUREIN HYDROLASE ACTIVATOR ENVC"/>
    <property type="match status" value="1"/>
</dbReference>
<dbReference type="InterPro" id="IPR036779">
    <property type="entry name" value="LysM_dom_sf"/>
</dbReference>
<evidence type="ECO:0000313" key="3">
    <source>
        <dbReference type="EMBL" id="OGZ63668.1"/>
    </source>
</evidence>
<dbReference type="Pfam" id="PF01476">
    <property type="entry name" value="LysM"/>
    <property type="match status" value="2"/>
</dbReference>
<dbReference type="PANTHER" id="PTHR21666">
    <property type="entry name" value="PEPTIDASE-RELATED"/>
    <property type="match status" value="1"/>
</dbReference>
<dbReference type="GO" id="GO:0004222">
    <property type="term" value="F:metalloendopeptidase activity"/>
    <property type="evidence" value="ECO:0007669"/>
    <property type="project" value="TreeGrafter"/>
</dbReference>
<feature type="transmembrane region" description="Helical" evidence="1">
    <location>
        <begin position="21"/>
        <end position="39"/>
    </location>
</feature>
<proteinExistence type="predicted"/>
<dbReference type="SMART" id="SM00257">
    <property type="entry name" value="LysM"/>
    <property type="match status" value="2"/>
</dbReference>
<dbReference type="CDD" id="cd00118">
    <property type="entry name" value="LysM"/>
    <property type="match status" value="2"/>
</dbReference>
<reference evidence="3 4" key="1">
    <citation type="journal article" date="2016" name="Nat. Commun.">
        <title>Thousands of microbial genomes shed light on interconnected biogeochemical processes in an aquifer system.</title>
        <authorList>
            <person name="Anantharaman K."/>
            <person name="Brown C.T."/>
            <person name="Hug L.A."/>
            <person name="Sharon I."/>
            <person name="Castelle C.J."/>
            <person name="Probst A.J."/>
            <person name="Thomas B.C."/>
            <person name="Singh A."/>
            <person name="Wilkins M.J."/>
            <person name="Karaoz U."/>
            <person name="Brodie E.L."/>
            <person name="Williams K.H."/>
            <person name="Hubbard S.S."/>
            <person name="Banfield J.F."/>
        </authorList>
    </citation>
    <scope>NUCLEOTIDE SEQUENCE [LARGE SCALE GENOMIC DNA]</scope>
</reference>
<dbReference type="EMBL" id="MHOM01000029">
    <property type="protein sequence ID" value="OGZ63668.1"/>
    <property type="molecule type" value="Genomic_DNA"/>
</dbReference>
<feature type="domain" description="LysM" evidence="2">
    <location>
        <begin position="124"/>
        <end position="168"/>
    </location>
</feature>
<dbReference type="PROSITE" id="PS51782">
    <property type="entry name" value="LYSM"/>
    <property type="match status" value="2"/>
</dbReference>
<dbReference type="CDD" id="cd12797">
    <property type="entry name" value="M23_peptidase"/>
    <property type="match status" value="1"/>
</dbReference>
<evidence type="ECO:0000256" key="1">
    <source>
        <dbReference type="SAM" id="Phobius"/>
    </source>
</evidence>
<keyword evidence="1" id="KW-0812">Transmembrane</keyword>
<dbReference type="Pfam" id="PF01551">
    <property type="entry name" value="Peptidase_M23"/>
    <property type="match status" value="1"/>
</dbReference>
<comment type="caution">
    <text evidence="3">The sequence shown here is derived from an EMBL/GenBank/DDBJ whole genome shotgun (WGS) entry which is preliminary data.</text>
</comment>
<dbReference type="SUPFAM" id="SSF51261">
    <property type="entry name" value="Duplicated hybrid motif"/>
    <property type="match status" value="1"/>
</dbReference>
<sequence>MPKFFIKRIGQVNLRGLSKNPFFYFGLMTFILFATMYSSCDSFADSGGLNNSRIIFFNSFFDNSENLNKDGLFFGQNDGMRLETPDLKIIGDNAIGGVAVHQILSTKVLGDVFGGSAQNKKEIVEYSVQPGDTLKSIAIANDISLNTLLWANDLSSSSTIKVGQSLVILPADGVLHIVKSGDTLSAIAQKYKSKADDILAFNSLLNRDDIYIGDILIVPGGIMPKKAAPIINNNQVPLADNFFIHPTSGRISQGLHYYNAIDVANKCGTPTYAAASGVVQRVKYGYNYGGGNYITILHASGIVTYYGHLMTIFVNHGDKVNVGDRIALMGGGTGTAGDGLSTGCHLHFGVVDAKNPLAKYSVGATINLK</sequence>
<accession>A0A1G2HP50</accession>
<dbReference type="STRING" id="1802200.A2812_01275"/>